<organism evidence="5 6">
    <name type="scientific">Boletus reticuloceps</name>
    <dbReference type="NCBI Taxonomy" id="495285"/>
    <lineage>
        <taxon>Eukaryota</taxon>
        <taxon>Fungi</taxon>
        <taxon>Dikarya</taxon>
        <taxon>Basidiomycota</taxon>
        <taxon>Agaricomycotina</taxon>
        <taxon>Agaricomycetes</taxon>
        <taxon>Agaricomycetidae</taxon>
        <taxon>Boletales</taxon>
        <taxon>Boletineae</taxon>
        <taxon>Boletaceae</taxon>
        <taxon>Boletoideae</taxon>
        <taxon>Boletus</taxon>
    </lineage>
</organism>
<evidence type="ECO:0000256" key="3">
    <source>
        <dbReference type="SAM" id="MobiDB-lite"/>
    </source>
</evidence>
<dbReference type="OrthoDB" id="429813at2759"/>
<feature type="region of interest" description="Disordered" evidence="3">
    <location>
        <begin position="1"/>
        <end position="23"/>
    </location>
</feature>
<dbReference type="PROSITE" id="PS00012">
    <property type="entry name" value="PHOSPHOPANTETHEINE"/>
    <property type="match status" value="1"/>
</dbReference>
<comment type="caution">
    <text evidence="5">The sequence shown here is derived from an EMBL/GenBank/DDBJ whole genome shotgun (WGS) entry which is preliminary data.</text>
</comment>
<dbReference type="GO" id="GO:0031177">
    <property type="term" value="F:phosphopantetheine binding"/>
    <property type="evidence" value="ECO:0007669"/>
    <property type="project" value="InterPro"/>
</dbReference>
<dbReference type="SUPFAM" id="SSF51735">
    <property type="entry name" value="NAD(P)-binding Rossmann-fold domains"/>
    <property type="match status" value="1"/>
</dbReference>
<sequence length="673" mass="73613">MALSAAGSSHSFTSMPRDAVGYSPSTSASAERFLHITGEVTNPVLLENFIVEHPMVHSAIIFGHARYNAGVLIQLGDGYKIDTSDAKQVGETRNKLQHVIERVNMFAPQHARVQKEMILFAALTKPFIYTHLNPTRVNRNDTLAKYNDEINALYNTVARAALIAMKPPKVWSPKNSLTYVRGIIVAVLGRKLDDDADLFDYGIDSLQATRIRVILFHALQSTANTDTRRLSGNIVYQYPTITGLATFAARTALACFRHRTESSLARCLEMTKMVQSHTLNFPVHWPSMQSPHDDVVLITGTTGLLGSNLLAQFLQNPKVTRVFALNRRKSRPGSSVERQAALLQASGLNPTLARHPKLTFLEADASRDHLGLSQQLYEQLLSSVTHIVHNAWLSTSDDQLPLSIFDGSFCMLRNLVDFALSSPLPAPPRLLFIGSTDTLRGASEGSLGGAEGAAAPEGPVGACDAAGGAYGESKWVGEQILAVAASETPLRPIIIRVGPLCGASNGRWREEAHFPMIVHLGVTLGALPKIDEVVHWMPVHTAAQAIAEMRNAQSTHLHVTHPLPVSTLVLLRTISDHLHLPLVPLAEWTARLETHVHTAPLPASSLKLEDPALTLLRHLRVHAHEPTRIFGFDHARIASDKAWHASPTLQGGARALGNEDVGRWLQHWQELGI</sequence>
<dbReference type="InterPro" id="IPR036736">
    <property type="entry name" value="ACP-like_sf"/>
</dbReference>
<dbReference type="InterPro" id="IPR051414">
    <property type="entry name" value="Adenylate-forming_Reductase"/>
</dbReference>
<dbReference type="Proteomes" id="UP000683000">
    <property type="component" value="Unassembled WGS sequence"/>
</dbReference>
<dbReference type="Pfam" id="PF23562">
    <property type="entry name" value="AMP-binding_C_3"/>
    <property type="match status" value="1"/>
</dbReference>
<evidence type="ECO:0000259" key="4">
    <source>
        <dbReference type="SMART" id="SM00823"/>
    </source>
</evidence>
<dbReference type="Gene3D" id="3.40.50.720">
    <property type="entry name" value="NAD(P)-binding Rossmann-like Domain"/>
    <property type="match status" value="1"/>
</dbReference>
<feature type="compositionally biased region" description="Polar residues" evidence="3">
    <location>
        <begin position="1"/>
        <end position="14"/>
    </location>
</feature>
<dbReference type="InterPro" id="IPR013120">
    <property type="entry name" value="FAR_NAD-bd"/>
</dbReference>
<gene>
    <name evidence="5" type="ORF">JVT61DRAFT_12557</name>
</gene>
<evidence type="ECO:0000256" key="1">
    <source>
        <dbReference type="ARBA" id="ARBA00022450"/>
    </source>
</evidence>
<dbReference type="InterPro" id="IPR020806">
    <property type="entry name" value="PKS_PP-bd"/>
</dbReference>
<keyword evidence="2" id="KW-0597">Phosphoprotein</keyword>
<name>A0A8I2YDS2_9AGAM</name>
<accession>A0A8I2YDS2</accession>
<protein>
    <recommendedName>
        <fullName evidence="4">Polyketide synthase-like phosphopantetheine-binding domain-containing protein</fullName>
    </recommendedName>
</protein>
<dbReference type="InterPro" id="IPR036291">
    <property type="entry name" value="NAD(P)-bd_dom_sf"/>
</dbReference>
<dbReference type="EMBL" id="JAGFBS010000058">
    <property type="protein sequence ID" value="KAG6370037.1"/>
    <property type="molecule type" value="Genomic_DNA"/>
</dbReference>
<dbReference type="SUPFAM" id="SSF47336">
    <property type="entry name" value="ACP-like"/>
    <property type="match status" value="1"/>
</dbReference>
<dbReference type="SMART" id="SM00823">
    <property type="entry name" value="PKS_PP"/>
    <property type="match status" value="1"/>
</dbReference>
<dbReference type="PANTHER" id="PTHR43439">
    <property type="entry name" value="PHENYLACETATE-COENZYME A LIGASE"/>
    <property type="match status" value="1"/>
</dbReference>
<keyword evidence="6" id="KW-1185">Reference proteome</keyword>
<keyword evidence="1" id="KW-0596">Phosphopantetheine</keyword>
<dbReference type="Pfam" id="PF07993">
    <property type="entry name" value="NAD_binding_4"/>
    <property type="match status" value="1"/>
</dbReference>
<evidence type="ECO:0000313" key="5">
    <source>
        <dbReference type="EMBL" id="KAG6370037.1"/>
    </source>
</evidence>
<feature type="domain" description="Polyketide synthase-like phosphopantetheine-binding" evidence="4">
    <location>
        <begin position="177"/>
        <end position="252"/>
    </location>
</feature>
<dbReference type="Pfam" id="PF00550">
    <property type="entry name" value="PP-binding"/>
    <property type="match status" value="1"/>
</dbReference>
<dbReference type="PANTHER" id="PTHR43439:SF2">
    <property type="entry name" value="ENZYME, PUTATIVE (JCVI)-RELATED"/>
    <property type="match status" value="1"/>
</dbReference>
<proteinExistence type="predicted"/>
<dbReference type="AlphaFoldDB" id="A0A8I2YDS2"/>
<evidence type="ECO:0000313" key="6">
    <source>
        <dbReference type="Proteomes" id="UP000683000"/>
    </source>
</evidence>
<evidence type="ECO:0000256" key="2">
    <source>
        <dbReference type="ARBA" id="ARBA00022553"/>
    </source>
</evidence>
<dbReference type="Gene3D" id="1.10.1200.10">
    <property type="entry name" value="ACP-like"/>
    <property type="match status" value="1"/>
</dbReference>
<reference evidence="5" key="1">
    <citation type="submission" date="2021-03" db="EMBL/GenBank/DDBJ databases">
        <title>Evolutionary innovations through gain and loss of genes in the ectomycorrhizal Boletales.</title>
        <authorList>
            <person name="Wu G."/>
            <person name="Miyauchi S."/>
            <person name="Morin E."/>
            <person name="Yang Z.-L."/>
            <person name="Xu J."/>
            <person name="Martin F.M."/>
        </authorList>
    </citation>
    <scope>NUCLEOTIDE SEQUENCE</scope>
    <source>
        <strain evidence="5">BR01</strain>
    </source>
</reference>
<dbReference type="InterPro" id="IPR006162">
    <property type="entry name" value="Ppantetheine_attach_site"/>
</dbReference>
<dbReference type="InterPro" id="IPR009081">
    <property type="entry name" value="PP-bd_ACP"/>
</dbReference>